<dbReference type="NCBIfam" id="TIGR01733">
    <property type="entry name" value="AA-adenyl-dom"/>
    <property type="match status" value="1"/>
</dbReference>
<dbReference type="Gene3D" id="2.30.38.10">
    <property type="entry name" value="Luciferase, Domain 3"/>
    <property type="match status" value="1"/>
</dbReference>
<dbReference type="InterPro" id="IPR020459">
    <property type="entry name" value="AMP-binding"/>
</dbReference>
<dbReference type="InterPro" id="IPR006162">
    <property type="entry name" value="Ppantetheine_attach_site"/>
</dbReference>
<dbReference type="SUPFAM" id="SSF47336">
    <property type="entry name" value="ACP-like"/>
    <property type="match status" value="1"/>
</dbReference>
<dbReference type="PANTHER" id="PTHR44845:SF7">
    <property type="entry name" value="PLIPASTATIN SYNTHASE SUBUNIT D"/>
    <property type="match status" value="1"/>
</dbReference>
<keyword evidence="4" id="KW-0045">Antibiotic biosynthesis</keyword>
<dbReference type="InterPro" id="IPR036291">
    <property type="entry name" value="NAD(P)-bd_dom_sf"/>
</dbReference>
<evidence type="ECO:0000259" key="5">
    <source>
        <dbReference type="PROSITE" id="PS50075"/>
    </source>
</evidence>
<dbReference type="InterPro" id="IPR010071">
    <property type="entry name" value="AA_adenyl_dom"/>
</dbReference>
<evidence type="ECO:0000256" key="3">
    <source>
        <dbReference type="ARBA" id="ARBA00022553"/>
    </source>
</evidence>
<dbReference type="InterPro" id="IPR009081">
    <property type="entry name" value="PP-bd_ACP"/>
</dbReference>
<evidence type="ECO:0000256" key="2">
    <source>
        <dbReference type="ARBA" id="ARBA00022450"/>
    </source>
</evidence>
<accession>A0A167B803</accession>
<evidence type="ECO:0000313" key="6">
    <source>
        <dbReference type="EMBL" id="OAB71818.1"/>
    </source>
</evidence>
<feature type="domain" description="Carrier" evidence="5">
    <location>
        <begin position="756"/>
        <end position="830"/>
    </location>
</feature>
<dbReference type="Pfam" id="PF00501">
    <property type="entry name" value="AMP-binding"/>
    <property type="match status" value="1"/>
</dbReference>
<dbReference type="OrthoDB" id="9765680at2"/>
<keyword evidence="3" id="KW-0597">Phosphoprotein</keyword>
<dbReference type="CDD" id="cd05930">
    <property type="entry name" value="A_NRPS"/>
    <property type="match status" value="1"/>
</dbReference>
<gene>
    <name evidence="6" type="ORF">PNBC_17580</name>
</gene>
<dbReference type="Pfam" id="PF07993">
    <property type="entry name" value="NAD_binding_4"/>
    <property type="match status" value="1"/>
</dbReference>
<dbReference type="CDD" id="cd05235">
    <property type="entry name" value="SDR_e1"/>
    <property type="match status" value="1"/>
</dbReference>
<dbReference type="FunFam" id="3.40.50.980:FF:000001">
    <property type="entry name" value="Non-ribosomal peptide synthetase"/>
    <property type="match status" value="1"/>
</dbReference>
<dbReference type="EMBL" id="LSFN01000036">
    <property type="protein sequence ID" value="OAB71818.1"/>
    <property type="molecule type" value="Genomic_DNA"/>
</dbReference>
<dbReference type="PROSITE" id="PS50075">
    <property type="entry name" value="CARRIER"/>
    <property type="match status" value="1"/>
</dbReference>
<evidence type="ECO:0000256" key="1">
    <source>
        <dbReference type="ARBA" id="ARBA00006432"/>
    </source>
</evidence>
<dbReference type="AlphaFoldDB" id="A0A167B803"/>
<dbReference type="Proteomes" id="UP000077134">
    <property type="component" value="Unassembled WGS sequence"/>
</dbReference>
<dbReference type="PROSITE" id="PS00012">
    <property type="entry name" value="PHOSPHOPANTETHEINE"/>
    <property type="match status" value="1"/>
</dbReference>
<dbReference type="Gene3D" id="3.30.300.30">
    <property type="match status" value="1"/>
</dbReference>
<dbReference type="SUPFAM" id="SSF51735">
    <property type="entry name" value="NAD(P)-binding Rossmann-fold domains"/>
    <property type="match status" value="1"/>
</dbReference>
<dbReference type="InterPro" id="IPR025110">
    <property type="entry name" value="AMP-bd_C"/>
</dbReference>
<dbReference type="Gene3D" id="3.40.50.980">
    <property type="match status" value="2"/>
</dbReference>
<dbReference type="KEGG" id="pcx:LPB68_13310"/>
<name>A0A167B803_9BACL</name>
<dbReference type="SUPFAM" id="SSF52777">
    <property type="entry name" value="CoA-dependent acyltransferases"/>
    <property type="match status" value="1"/>
</dbReference>
<dbReference type="STRING" id="1763538.LPB68_13310"/>
<dbReference type="InterPro" id="IPR020845">
    <property type="entry name" value="AMP-binding_CS"/>
</dbReference>
<dbReference type="PIRSF" id="PIRSF001617">
    <property type="entry name" value="Alpha-AR"/>
    <property type="match status" value="1"/>
</dbReference>
<keyword evidence="2" id="KW-0596">Phosphopantetheine</keyword>
<dbReference type="InterPro" id="IPR013120">
    <property type="entry name" value="FAR_NAD-bd"/>
</dbReference>
<dbReference type="RefSeq" id="WP_068660430.1">
    <property type="nucleotide sequence ID" value="NZ_CP017770.1"/>
</dbReference>
<dbReference type="Gene3D" id="3.40.50.720">
    <property type="entry name" value="NAD(P)-binding Rossmann-like Domain"/>
    <property type="match status" value="1"/>
</dbReference>
<evidence type="ECO:0000313" key="7">
    <source>
        <dbReference type="Proteomes" id="UP000077134"/>
    </source>
</evidence>
<dbReference type="InterPro" id="IPR036736">
    <property type="entry name" value="ACP-like_sf"/>
</dbReference>
<comment type="similarity">
    <text evidence="1">Belongs to the ATP-dependent AMP-binding enzyme family.</text>
</comment>
<keyword evidence="7" id="KW-1185">Reference proteome</keyword>
<dbReference type="PRINTS" id="PR00154">
    <property type="entry name" value="AMPBINDING"/>
</dbReference>
<dbReference type="Gene3D" id="3.30.559.30">
    <property type="entry name" value="Nonribosomal peptide synthetase, condensation domain"/>
    <property type="match status" value="1"/>
</dbReference>
<dbReference type="Gene3D" id="1.10.1200.10">
    <property type="entry name" value="ACP-like"/>
    <property type="match status" value="1"/>
</dbReference>
<organism evidence="6 7">
    <name type="scientific">Paenibacillus crassostreae</name>
    <dbReference type="NCBI Taxonomy" id="1763538"/>
    <lineage>
        <taxon>Bacteria</taxon>
        <taxon>Bacillati</taxon>
        <taxon>Bacillota</taxon>
        <taxon>Bacilli</taxon>
        <taxon>Bacillales</taxon>
        <taxon>Paenibacillaceae</taxon>
        <taxon>Paenibacillus</taxon>
    </lineage>
</organism>
<dbReference type="SUPFAM" id="SSF56801">
    <property type="entry name" value="Acetyl-CoA synthetase-like"/>
    <property type="match status" value="1"/>
</dbReference>
<dbReference type="InterPro" id="IPR010080">
    <property type="entry name" value="Thioester_reductase-like_dom"/>
</dbReference>
<dbReference type="PROSITE" id="PS00455">
    <property type="entry name" value="AMP_BINDING"/>
    <property type="match status" value="1"/>
</dbReference>
<dbReference type="Pfam" id="PF00550">
    <property type="entry name" value="PP-binding"/>
    <property type="match status" value="1"/>
</dbReference>
<proteinExistence type="inferred from homology"/>
<dbReference type="InterPro" id="IPR000873">
    <property type="entry name" value="AMP-dep_synth/lig_dom"/>
</dbReference>
<dbReference type="GO" id="GO:0017000">
    <property type="term" value="P:antibiotic biosynthetic process"/>
    <property type="evidence" value="ECO:0007669"/>
    <property type="project" value="UniProtKB-KW"/>
</dbReference>
<sequence>MLKAILNSETKKDYWVRELQTPLSALDMYTDFPKHLTSREVQKTTLKLEINSDETIKLKHLGDMSVWMLSCYFVFLYRMTGERDLIVGVNDAIGNVIPLRVIWEGDISFQQLCNQITEKLNTAYEVSAPLSEIEQLTGQSSIMRTIYGEDDTVKDSDLNWIVRENAGVWITHITYHKNLFKESTILKFSRHFEYIVKATLANNTVSIGSIPILTEEDMNAYAELNSTNKEWSEMLTIPAMFASAVEKYSNHVALSSDEGSLTYSQLDRLSNQVAHMLVQKGVTKGEFVAIFMERSMDAIVSMLGVLKAGGAYIPLDPEHPDDRNSYIITDTQSHIVITKENFTSKLQELLSDNHSEVSIFCLDKQLDVYPDSSVDVIHDPEDMAYVIYTSGSTGKPKGAMIAHAGVVNLALGTKEDLQFNEDDIMLQYSTFSFDASVYDMYSSLCSGARLHILNNEQRFSIESFTAAIEEVKATRLCLLPTVFFNQLSAHLSKEDALKYSVIKSLVVGGEALSGESVRVLQKKLDKNIMIQNVYGPTEVTALTTGHIIDYIVAEDVSSIPIGKPLTNYEVLIVNENNQPCPLNVMGEMLISSVGIAKGYLNLQEKTNEVFISDPIYPNSGKRYYRSGDMVMLQENGIQYVSRKDFQVKIRGYRIEIGEIEENLIKHENIKETAIIAKAEADGTKYLVAFYTTKNGEAIAKSELVQYLNKKVPSYMVPSHFYYLAEMPVSPTAKIDRKQLARYEVEVTVEENADYVAPRNELEQTISEAWEKAINRTHIGIHDDFFEVGGHSLKILEILVILKPQYPQLKINDFFAFPTIAKLAERVVDLQNTIVIQNNIADSTDMQNLEEFPKSFGTHSSSDVKVYSNKHVLLTGATGYLGSHLLYELIQRSEATVYCLVRSSGNDDPYQRLVGIMKNYFGDSIGSKLEGRVIAIQGDLEKENLGLIDEVAALLQDKIDSIIHCAAEVKHFGDAEYFARVNVESTNRLLSFARGKEHVRFHFVSTLGIPEDLALSDQWNTFAEQDAYDYSVSIENVYTNSKLEAEKLVVRTCEEEGVAATVYRVGNLSCHSETGAFQNNINNNAFYRMLKAMLLLKKAPQVRWQVDLTPINYAGQAITALALSDDTVGKMFHICNPVQIPYEEMIESFHKYGYDITLLDWEQYESWLFDSSQPKEQTGLELAMAQLEGDGAKNSIYRFACPQTTDYLQKLNVACQVPDEGFFQRLIEHAIAVDYFDKP</sequence>
<protein>
    <submittedName>
        <fullName evidence="6">Thioester reductase</fullName>
    </submittedName>
</protein>
<dbReference type="Pfam" id="PF13193">
    <property type="entry name" value="AMP-binding_C"/>
    <property type="match status" value="1"/>
</dbReference>
<reference evidence="6 7" key="1">
    <citation type="submission" date="2016-02" db="EMBL/GenBank/DDBJ databases">
        <title>Paenibacillus sp. LPB0068, isolated from Crassostrea gigas.</title>
        <authorList>
            <person name="Shin S.-K."/>
            <person name="Yi H."/>
        </authorList>
    </citation>
    <scope>NUCLEOTIDE SEQUENCE [LARGE SCALE GENOMIC DNA]</scope>
    <source>
        <strain evidence="6 7">LPB0068</strain>
    </source>
</reference>
<comment type="caution">
    <text evidence="6">The sequence shown here is derived from an EMBL/GenBank/DDBJ whole genome shotgun (WGS) entry which is preliminary data.</text>
</comment>
<dbReference type="InterPro" id="IPR045851">
    <property type="entry name" value="AMP-bd_C_sf"/>
</dbReference>
<evidence type="ECO:0000256" key="4">
    <source>
        <dbReference type="ARBA" id="ARBA00023194"/>
    </source>
</evidence>
<dbReference type="PANTHER" id="PTHR44845">
    <property type="entry name" value="CARRIER DOMAIN-CONTAINING PROTEIN"/>
    <property type="match status" value="1"/>
</dbReference>